<sequence length="158" mass="18691">MVRSFLNYFMPDDEYKRIRILYFMAEAAFIMTGILFLFSFLNLYWLEWEFPGGTFTAFLTAMIIMIYTYLRYIVSGIEHSDIANQKQYTRQGRGNLKKVLIFGLVFFVATFIASGIPSNWLEFLDIIGPTFLAMIFFYTLDYISLKRSYKKNKEIIDD</sequence>
<dbReference type="RefSeq" id="WP_283078507.1">
    <property type="nucleotide sequence ID" value="NZ_CP121671.1"/>
</dbReference>
<proteinExistence type="predicted"/>
<organism evidence="2 3">
    <name type="scientific">Halobacillus naozhouensis</name>
    <dbReference type="NCBI Taxonomy" id="554880"/>
    <lineage>
        <taxon>Bacteria</taxon>
        <taxon>Bacillati</taxon>
        <taxon>Bacillota</taxon>
        <taxon>Bacilli</taxon>
        <taxon>Bacillales</taxon>
        <taxon>Bacillaceae</taxon>
        <taxon>Halobacillus</taxon>
    </lineage>
</organism>
<accession>A0ABY8J4K8</accession>
<evidence type="ECO:0008006" key="4">
    <source>
        <dbReference type="Google" id="ProtNLM"/>
    </source>
</evidence>
<dbReference type="EMBL" id="CP121671">
    <property type="protein sequence ID" value="WFT76557.1"/>
    <property type="molecule type" value="Genomic_DNA"/>
</dbReference>
<name>A0ABY8J4K8_9BACI</name>
<evidence type="ECO:0000256" key="1">
    <source>
        <dbReference type="SAM" id="Phobius"/>
    </source>
</evidence>
<dbReference type="Proteomes" id="UP001221597">
    <property type="component" value="Chromosome"/>
</dbReference>
<feature type="transmembrane region" description="Helical" evidence="1">
    <location>
        <begin position="99"/>
        <end position="120"/>
    </location>
</feature>
<evidence type="ECO:0000313" key="2">
    <source>
        <dbReference type="EMBL" id="WFT76557.1"/>
    </source>
</evidence>
<reference evidence="2 3" key="1">
    <citation type="submission" date="2023-04" db="EMBL/GenBank/DDBJ databases">
        <title>Genome sequence of Halobacillus naozhouensis KACC 21980.</title>
        <authorList>
            <person name="Kim S."/>
            <person name="Heo J."/>
            <person name="Kwon S.-W."/>
        </authorList>
    </citation>
    <scope>NUCLEOTIDE SEQUENCE [LARGE SCALE GENOMIC DNA]</scope>
    <source>
        <strain evidence="2 3">KCTC 13234</strain>
    </source>
</reference>
<keyword evidence="1" id="KW-0472">Membrane</keyword>
<feature type="transmembrane region" description="Helical" evidence="1">
    <location>
        <begin position="126"/>
        <end position="145"/>
    </location>
</feature>
<keyword evidence="1" id="KW-0812">Transmembrane</keyword>
<gene>
    <name evidence="2" type="ORF">P9989_09425</name>
</gene>
<keyword evidence="1" id="KW-1133">Transmembrane helix</keyword>
<protein>
    <recommendedName>
        <fullName evidence="4">DUF3278 domain-containing protein</fullName>
    </recommendedName>
</protein>
<keyword evidence="3" id="KW-1185">Reference proteome</keyword>
<feature type="transmembrane region" description="Helical" evidence="1">
    <location>
        <begin position="20"/>
        <end position="44"/>
    </location>
</feature>
<evidence type="ECO:0000313" key="3">
    <source>
        <dbReference type="Proteomes" id="UP001221597"/>
    </source>
</evidence>
<feature type="transmembrane region" description="Helical" evidence="1">
    <location>
        <begin position="50"/>
        <end position="70"/>
    </location>
</feature>